<organism evidence="2 3">
    <name type="scientific">Platanthera zijinensis</name>
    <dbReference type="NCBI Taxonomy" id="2320716"/>
    <lineage>
        <taxon>Eukaryota</taxon>
        <taxon>Viridiplantae</taxon>
        <taxon>Streptophyta</taxon>
        <taxon>Embryophyta</taxon>
        <taxon>Tracheophyta</taxon>
        <taxon>Spermatophyta</taxon>
        <taxon>Magnoliopsida</taxon>
        <taxon>Liliopsida</taxon>
        <taxon>Asparagales</taxon>
        <taxon>Orchidaceae</taxon>
        <taxon>Orchidoideae</taxon>
        <taxon>Orchideae</taxon>
        <taxon>Orchidinae</taxon>
        <taxon>Platanthera</taxon>
    </lineage>
</organism>
<dbReference type="AlphaFoldDB" id="A0AAP0BNQ9"/>
<proteinExistence type="predicted"/>
<keyword evidence="1" id="KW-0472">Membrane</keyword>
<reference evidence="2 3" key="1">
    <citation type="journal article" date="2022" name="Nat. Plants">
        <title>Genomes of leafy and leafless Platanthera orchids illuminate the evolution of mycoheterotrophy.</title>
        <authorList>
            <person name="Li M.H."/>
            <person name="Liu K.W."/>
            <person name="Li Z."/>
            <person name="Lu H.C."/>
            <person name="Ye Q.L."/>
            <person name="Zhang D."/>
            <person name="Wang J.Y."/>
            <person name="Li Y.F."/>
            <person name="Zhong Z.M."/>
            <person name="Liu X."/>
            <person name="Yu X."/>
            <person name="Liu D.K."/>
            <person name="Tu X.D."/>
            <person name="Liu B."/>
            <person name="Hao Y."/>
            <person name="Liao X.Y."/>
            <person name="Jiang Y.T."/>
            <person name="Sun W.H."/>
            <person name="Chen J."/>
            <person name="Chen Y.Q."/>
            <person name="Ai Y."/>
            <person name="Zhai J.W."/>
            <person name="Wu S.S."/>
            <person name="Zhou Z."/>
            <person name="Hsiao Y.Y."/>
            <person name="Wu W.L."/>
            <person name="Chen Y.Y."/>
            <person name="Lin Y.F."/>
            <person name="Hsu J.L."/>
            <person name="Li C.Y."/>
            <person name="Wang Z.W."/>
            <person name="Zhao X."/>
            <person name="Zhong W.Y."/>
            <person name="Ma X.K."/>
            <person name="Ma L."/>
            <person name="Huang J."/>
            <person name="Chen G.Z."/>
            <person name="Huang M.Z."/>
            <person name="Huang L."/>
            <person name="Peng D.H."/>
            <person name="Luo Y.B."/>
            <person name="Zou S.Q."/>
            <person name="Chen S.P."/>
            <person name="Lan S."/>
            <person name="Tsai W.C."/>
            <person name="Van de Peer Y."/>
            <person name="Liu Z.J."/>
        </authorList>
    </citation>
    <scope>NUCLEOTIDE SEQUENCE [LARGE SCALE GENOMIC DNA]</scope>
    <source>
        <strain evidence="2">Lor287</strain>
    </source>
</reference>
<dbReference type="AntiFam" id="ANF00025">
    <property type="entry name" value="Antisense to 23S rRNA"/>
</dbReference>
<keyword evidence="1" id="KW-1133">Transmembrane helix</keyword>
<keyword evidence="1" id="KW-0812">Transmembrane</keyword>
<dbReference type="EMBL" id="JBBWWQ010000005">
    <property type="protein sequence ID" value="KAK8946357.1"/>
    <property type="molecule type" value="Genomic_DNA"/>
</dbReference>
<sequence length="170" mass="19740">MSISPSLSPRQCPDRYAFRAGRNLPDKEFRYLRTVIVMAAVHRGFGRRLPCHQVTNFLLSYLVISLRVLPFLSHYSFPSLVIVFAGGGFAVMNSSGVLFFYPILFLDFWTFRDEVSWFPATKEDSLFSRGHIIPGFVFTSRWPCHEILSSHLIESLRKETYEFIIHRQTL</sequence>
<keyword evidence="3" id="KW-1185">Reference proteome</keyword>
<feature type="transmembrane region" description="Helical" evidence="1">
    <location>
        <begin position="81"/>
        <end position="104"/>
    </location>
</feature>
<dbReference type="Proteomes" id="UP001418222">
    <property type="component" value="Unassembled WGS sequence"/>
</dbReference>
<comment type="caution">
    <text evidence="2">The sequence shown here is derived from an EMBL/GenBank/DDBJ whole genome shotgun (WGS) entry which is preliminary data.</text>
</comment>
<evidence type="ECO:0000256" key="1">
    <source>
        <dbReference type="SAM" id="Phobius"/>
    </source>
</evidence>
<accession>A0AAP0BNQ9</accession>
<evidence type="ECO:0000313" key="2">
    <source>
        <dbReference type="EMBL" id="KAK8946357.1"/>
    </source>
</evidence>
<evidence type="ECO:0000313" key="3">
    <source>
        <dbReference type="Proteomes" id="UP001418222"/>
    </source>
</evidence>
<gene>
    <name evidence="2" type="ORF">KSP39_PZI007408</name>
</gene>
<protein>
    <submittedName>
        <fullName evidence="2">Uncharacterized protein</fullName>
    </submittedName>
</protein>
<name>A0AAP0BNQ9_9ASPA</name>
<feature type="transmembrane region" description="Helical" evidence="1">
    <location>
        <begin position="57"/>
        <end position="75"/>
    </location>
</feature>